<name>A0A8F0FCX5_9PHAE</name>
<proteinExistence type="predicted"/>
<sequence length="704" mass="81372">MVKVKKHSENDLVKYYESCPIFKKYCQFDLWSEDFCEYENIKYCETYLSLYTYAFIQRLLFDHFSPSCLAVLYTSPYFVKFVRSGFFKYVDYHFLLSFHNNCFFYPSDSGKKIEAFVEVYFERYIKFSFAEDLVSCLVKSFTLFLPRSLKVSFIVSLNIFLKIILGEGESLSILSASCDIAIDEYKSYSLSRLKCNDILLKKIPLYFEPSFFSDLSLSEISYTASIQTDLKIFVSYRIPESLLGGDLVNSSYTLFEDTTYNWDFIYTGRCKGDVFKSLLLSPSIFEELSPLNKYFEKVAGLLCADISGYEWCLCSFLKVPHIFFTPVLSLEHPSGLLNSDIQVLIHSLESLEEFDSKKNDIGIYKEISEVFVKGSKVKVPLKSVVCTVQILDDIFKTHANKSALYLDNPCSKLIPPSNSLLKEEFMRSKISLDNTIDVSLEPEEFFLEDKYKALLMNIDEIFETEEESTPVTGSNSCRCYLDTFFESPENLLSIFFSFLSNLQDRFEESRLFEVKYLLSPKSKNINSKLCDILTVSEGLGKSPFIVKSKNQREVKGPYFFRNVISEWSLCCSVEPDNWVASPLFIKCSSPNSTLTSYRYFNQYAECLDVWPSFYLINTRVTWGFCSLRFDLNYSSVQVPFLGKSLESISKKYANGFCVKRSGGDFKLLSYTDNKEASRDNILEVCDYEDDLNILEEFIVDHFSK</sequence>
<evidence type="ECO:0000313" key="1">
    <source>
        <dbReference type="EMBL" id="QWK44920.1"/>
    </source>
</evidence>
<keyword evidence="1" id="KW-0496">Mitochondrion</keyword>
<organism evidence="1">
    <name type="scientific">Pseudochorda nagaii</name>
    <dbReference type="NCBI Taxonomy" id="74379"/>
    <lineage>
        <taxon>Eukaryota</taxon>
        <taxon>Sar</taxon>
        <taxon>Stramenopiles</taxon>
        <taxon>Ochrophyta</taxon>
        <taxon>PX clade</taxon>
        <taxon>Phaeophyceae</taxon>
        <taxon>Laminariales</taxon>
        <taxon>Pseudochordaceae</taxon>
        <taxon>Pseudochorda</taxon>
    </lineage>
</organism>
<reference evidence="1" key="1">
    <citation type="journal article" date="2021" name="Genome Biol. Evol.">
        <title>Genomic rearrangements and sequence evolution across brown algal organelles.</title>
        <authorList>
            <person name="Starko S."/>
            <person name="Bringloe T.T."/>
            <person name="Gomez M.S."/>
            <person name="Darby H."/>
            <person name="Graham S.W."/>
            <person name="Martone P.T."/>
        </authorList>
    </citation>
    <scope>NUCLEOTIDE SEQUENCE</scope>
</reference>
<accession>A0A8F0FCX5</accession>
<dbReference type="AlphaFoldDB" id="A0A8F0FCX5"/>
<dbReference type="EMBL" id="MZ156063">
    <property type="protein sequence ID" value="QWK44920.1"/>
    <property type="molecule type" value="Genomic_DNA"/>
</dbReference>
<geneLocation type="mitochondrion" evidence="1"/>
<protein>
    <submittedName>
        <fullName evidence="1">Uncharacterized protein</fullName>
    </submittedName>
</protein>
<gene>
    <name evidence="1" type="primary">orf704</name>
</gene>